<feature type="domain" description="Nudix hydrolase" evidence="10">
    <location>
        <begin position="158"/>
        <end position="284"/>
    </location>
</feature>
<evidence type="ECO:0000313" key="12">
    <source>
        <dbReference type="Proteomes" id="UP001243212"/>
    </source>
</evidence>
<comment type="cofactor">
    <cofactor evidence="2">
        <name>Zn(2+)</name>
        <dbReference type="ChEBI" id="CHEBI:29105"/>
    </cofactor>
</comment>
<dbReference type="InterPro" id="IPR015797">
    <property type="entry name" value="NUDIX_hydrolase-like_dom_sf"/>
</dbReference>
<evidence type="ECO:0000256" key="3">
    <source>
        <dbReference type="ARBA" id="ARBA00009595"/>
    </source>
</evidence>
<dbReference type="PROSITE" id="PS51462">
    <property type="entry name" value="NUDIX"/>
    <property type="match status" value="1"/>
</dbReference>
<dbReference type="PANTHER" id="PTHR42904">
    <property type="entry name" value="NUDIX HYDROLASE, NUDC SUBFAMILY"/>
    <property type="match status" value="1"/>
</dbReference>
<comment type="cofactor">
    <cofactor evidence="1">
        <name>Mg(2+)</name>
        <dbReference type="ChEBI" id="CHEBI:18420"/>
    </cofactor>
</comment>
<dbReference type="EMBL" id="JAUSQX010000001">
    <property type="protein sequence ID" value="MDP9806780.1"/>
    <property type="molecule type" value="Genomic_DNA"/>
</dbReference>
<keyword evidence="7" id="KW-0460">Magnesium</keyword>
<reference evidence="11 12" key="1">
    <citation type="submission" date="2023-07" db="EMBL/GenBank/DDBJ databases">
        <title>Sequencing the genomes of 1000 actinobacteria strains.</title>
        <authorList>
            <person name="Klenk H.-P."/>
        </authorList>
    </citation>
    <scope>NUCLEOTIDE SEQUENCE [LARGE SCALE GENOMIC DNA]</scope>
    <source>
        <strain evidence="11 12">DSM 17163</strain>
    </source>
</reference>
<dbReference type="Pfam" id="PF00293">
    <property type="entry name" value="NUDIX"/>
    <property type="match status" value="1"/>
</dbReference>
<dbReference type="InterPro" id="IPR050241">
    <property type="entry name" value="NAD-cap_RNA_hydrolase_NudC"/>
</dbReference>
<keyword evidence="12" id="KW-1185">Reference proteome</keyword>
<dbReference type="GO" id="GO:0016787">
    <property type="term" value="F:hydrolase activity"/>
    <property type="evidence" value="ECO:0007669"/>
    <property type="project" value="UniProtKB-KW"/>
</dbReference>
<dbReference type="CDD" id="cd03429">
    <property type="entry name" value="NUDIX_NADH_pyrophosphatase_Nudt13"/>
    <property type="match status" value="1"/>
</dbReference>
<dbReference type="InterPro" id="IPR015376">
    <property type="entry name" value="Znr_NADH_PPase"/>
</dbReference>
<evidence type="ECO:0000256" key="1">
    <source>
        <dbReference type="ARBA" id="ARBA00001946"/>
    </source>
</evidence>
<evidence type="ECO:0000259" key="10">
    <source>
        <dbReference type="PROSITE" id="PS51462"/>
    </source>
</evidence>
<dbReference type="SUPFAM" id="SSF55811">
    <property type="entry name" value="Nudix"/>
    <property type="match status" value="1"/>
</dbReference>
<dbReference type="Pfam" id="PF09297">
    <property type="entry name" value="Zn_ribbon_NUD"/>
    <property type="match status" value="1"/>
</dbReference>
<dbReference type="NCBIfam" id="NF001299">
    <property type="entry name" value="PRK00241.1"/>
    <property type="match status" value="1"/>
</dbReference>
<evidence type="ECO:0000256" key="5">
    <source>
        <dbReference type="ARBA" id="ARBA00022723"/>
    </source>
</evidence>
<dbReference type="Proteomes" id="UP001243212">
    <property type="component" value="Unassembled WGS sequence"/>
</dbReference>
<dbReference type="PANTHER" id="PTHR42904:SF6">
    <property type="entry name" value="NAD-CAPPED RNA HYDROLASE NUDT12"/>
    <property type="match status" value="1"/>
</dbReference>
<comment type="similarity">
    <text evidence="3">Belongs to the Nudix hydrolase family. NudC subfamily.</text>
</comment>
<evidence type="ECO:0000313" key="11">
    <source>
        <dbReference type="EMBL" id="MDP9806780.1"/>
    </source>
</evidence>
<evidence type="ECO:0000256" key="2">
    <source>
        <dbReference type="ARBA" id="ARBA00001947"/>
    </source>
</evidence>
<evidence type="ECO:0000256" key="9">
    <source>
        <dbReference type="ARBA" id="ARBA00023679"/>
    </source>
</evidence>
<evidence type="ECO:0000256" key="7">
    <source>
        <dbReference type="ARBA" id="ARBA00022842"/>
    </source>
</evidence>
<comment type="caution">
    <text evidence="11">The sequence shown here is derived from an EMBL/GenBank/DDBJ whole genome shotgun (WGS) entry which is preliminary data.</text>
</comment>
<gene>
    <name evidence="11" type="ORF">J2S70_001362</name>
</gene>
<proteinExistence type="inferred from homology"/>
<keyword evidence="6 11" id="KW-0378">Hydrolase</keyword>
<sequence length="300" mass="33091">MYGKLSHSREIADRDAATRLNPGSALADPNGRYVLVQGDAVAACGDALVLWDRDRVGALGEVAVSYLGRYRGAPYFGVDVGPASIDATWQPELAEVTFEGFYGLGPLLSEVEANLAMSAIALANWQRRSKFCPRCGSATELVAAGWEQRCQGGHMVYPRLDPAVIMAIHDSRGRILLGRNRAWPEGRFSTLAGFVEAGETIEDAVRREVREEVQIDVGRLEYFGSQPWPFPRSLMLGFHGYVYDDAQEIKVDGVEVVDARWFTRDEVKALYADNPERFPGRTSVARALIEDWYGGVLSEG</sequence>
<comment type="catalytic activity">
    <reaction evidence="9">
        <text>a 5'-end NAD(+)-phospho-ribonucleoside in mRNA + H2O = a 5'-end phospho-adenosine-phospho-ribonucleoside in mRNA + beta-nicotinamide D-ribonucleotide + 2 H(+)</text>
        <dbReference type="Rhea" id="RHEA:60876"/>
        <dbReference type="Rhea" id="RHEA-COMP:15698"/>
        <dbReference type="Rhea" id="RHEA-COMP:15719"/>
        <dbReference type="ChEBI" id="CHEBI:14649"/>
        <dbReference type="ChEBI" id="CHEBI:15377"/>
        <dbReference type="ChEBI" id="CHEBI:15378"/>
        <dbReference type="ChEBI" id="CHEBI:144029"/>
        <dbReference type="ChEBI" id="CHEBI:144051"/>
    </reaction>
    <physiologicalReaction direction="left-to-right" evidence="9">
        <dbReference type="Rhea" id="RHEA:60877"/>
    </physiologicalReaction>
</comment>
<dbReference type="Pfam" id="PF09296">
    <property type="entry name" value="NUDIX-like"/>
    <property type="match status" value="1"/>
</dbReference>
<evidence type="ECO:0000256" key="8">
    <source>
        <dbReference type="ARBA" id="ARBA00023027"/>
    </source>
</evidence>
<dbReference type="Gene3D" id="3.90.79.10">
    <property type="entry name" value="Nucleoside Triphosphate Pyrophosphohydrolase"/>
    <property type="match status" value="1"/>
</dbReference>
<keyword evidence="8" id="KW-0520">NAD</keyword>
<dbReference type="InterPro" id="IPR049734">
    <property type="entry name" value="NudC-like_C"/>
</dbReference>
<dbReference type="RefSeq" id="WP_307682980.1">
    <property type="nucleotide sequence ID" value="NZ_JAUSQX010000001.1"/>
</dbReference>
<dbReference type="InterPro" id="IPR000086">
    <property type="entry name" value="NUDIX_hydrolase_dom"/>
</dbReference>
<dbReference type="Gene3D" id="3.90.79.20">
    <property type="match status" value="1"/>
</dbReference>
<name>A0ABT9NHA0_9ACTO</name>
<evidence type="ECO:0000256" key="6">
    <source>
        <dbReference type="ARBA" id="ARBA00022801"/>
    </source>
</evidence>
<protein>
    <recommendedName>
        <fullName evidence="4">NAD(+) diphosphatase</fullName>
        <ecNumber evidence="4">3.6.1.22</ecNumber>
    </recommendedName>
</protein>
<accession>A0ABT9NHA0</accession>
<organism evidence="11 12">
    <name type="scientific">Trueperella bonasi</name>
    <dbReference type="NCBI Taxonomy" id="312286"/>
    <lineage>
        <taxon>Bacteria</taxon>
        <taxon>Bacillati</taxon>
        <taxon>Actinomycetota</taxon>
        <taxon>Actinomycetes</taxon>
        <taxon>Actinomycetales</taxon>
        <taxon>Actinomycetaceae</taxon>
        <taxon>Trueperella</taxon>
    </lineage>
</organism>
<keyword evidence="5" id="KW-0479">Metal-binding</keyword>
<evidence type="ECO:0000256" key="4">
    <source>
        <dbReference type="ARBA" id="ARBA00012381"/>
    </source>
</evidence>
<dbReference type="InterPro" id="IPR015375">
    <property type="entry name" value="NADH_PPase-like_N"/>
</dbReference>
<dbReference type="EC" id="3.6.1.22" evidence="4"/>